<reference evidence="1 2" key="1">
    <citation type="journal article" date="2015" name="Stand. Genomic Sci.">
        <title>Genomic Encyclopedia of Bacterial and Archaeal Type Strains, Phase III: the genomes of soil and plant-associated and newly described type strains.</title>
        <authorList>
            <person name="Whitman W.B."/>
            <person name="Woyke T."/>
            <person name="Klenk H.P."/>
            <person name="Zhou Y."/>
            <person name="Lilburn T.G."/>
            <person name="Beck B.J."/>
            <person name="De Vos P."/>
            <person name="Vandamme P."/>
            <person name="Eisen J.A."/>
            <person name="Garrity G."/>
            <person name="Hugenholtz P."/>
            <person name="Kyrpides N.C."/>
        </authorList>
    </citation>
    <scope>NUCLEOTIDE SEQUENCE [LARGE SCALE GENOMIC DNA]</scope>
    <source>
        <strain evidence="1 2">CECT 7306</strain>
    </source>
</reference>
<dbReference type="AlphaFoldDB" id="A0A3N1HTU2"/>
<sequence>MSHTWVGWDGSVWDLTGDRVPTGVLLQRGARALGAPVVEHHLSRSPALHGARWRGGHVDVREVYWPVKVYAGPGQEWLDYDSAFWRTMRADQPGTWVVTQPSGEQRSLRWRFVDDGGHAVEAPGEAFGQQLYGIRGMAEQPFWEGRSVVVPPLGNPPRRNFFGGGDPALRGYGPPFFIGSGASASRARIDNPGDHDAWPEYVIAGPVTSATVGLGGRLVEVPLVVQAGRALVIDTAPDAQWALEGDLALDESGGPQLDEEGRIVVTDLAVPGGPGDRTRELGSRVEWAPVPPGARVPLQTAIVGTGAVQPSLTPLHNRAW</sequence>
<evidence type="ECO:0000313" key="2">
    <source>
        <dbReference type="Proteomes" id="UP000276232"/>
    </source>
</evidence>
<gene>
    <name evidence="1" type="ORF">EDC03_0569</name>
</gene>
<protein>
    <recommendedName>
        <fullName evidence="3">Minor tail protein</fullName>
    </recommendedName>
</protein>
<organism evidence="1 2">
    <name type="scientific">Pseudokineococcus lusitanus</name>
    <dbReference type="NCBI Taxonomy" id="763993"/>
    <lineage>
        <taxon>Bacteria</taxon>
        <taxon>Bacillati</taxon>
        <taxon>Actinomycetota</taxon>
        <taxon>Actinomycetes</taxon>
        <taxon>Kineosporiales</taxon>
        <taxon>Kineosporiaceae</taxon>
        <taxon>Pseudokineococcus</taxon>
    </lineage>
</organism>
<dbReference type="EMBL" id="RJKN01000001">
    <property type="protein sequence ID" value="ROP45953.1"/>
    <property type="molecule type" value="Genomic_DNA"/>
</dbReference>
<evidence type="ECO:0008006" key="3">
    <source>
        <dbReference type="Google" id="ProtNLM"/>
    </source>
</evidence>
<accession>A0A3N1HTU2</accession>
<keyword evidence="2" id="KW-1185">Reference proteome</keyword>
<dbReference type="InParanoid" id="A0A3N1HTU2"/>
<proteinExistence type="predicted"/>
<evidence type="ECO:0000313" key="1">
    <source>
        <dbReference type="EMBL" id="ROP45953.1"/>
    </source>
</evidence>
<comment type="caution">
    <text evidence="1">The sequence shown here is derived from an EMBL/GenBank/DDBJ whole genome shotgun (WGS) entry which is preliminary data.</text>
</comment>
<name>A0A3N1HTU2_9ACTN</name>
<dbReference type="Proteomes" id="UP000276232">
    <property type="component" value="Unassembled WGS sequence"/>
</dbReference>